<evidence type="ECO:0000313" key="4">
    <source>
        <dbReference type="Proteomes" id="UP000481153"/>
    </source>
</evidence>
<dbReference type="VEuPathDB" id="FungiDB:AeMF1_001301"/>
<sequence length="217" mass="25119">MTSMWASTIVALLAMALVYIVTVEDMMLQYDIQVISQDTTVEKHLKPYEELLGADYTGYRNHIYRVLTYSLHYLHGDEKHRETIAMALVYHDIGLWTDKTNAYLKPSIDRAVEKVSNEDVELVQNIIYYHHKVTPFHGKNERIVNAVRKADWIDATMGYVHFSMPRRHMKTVNDAISEAGFHMTLAEYAQGKRVHFGDSWKALHPFSSGELEQEDVK</sequence>
<dbReference type="Pfam" id="PF01966">
    <property type="entry name" value="HD"/>
    <property type="match status" value="1"/>
</dbReference>
<accession>A0A6G0WAH3</accession>
<reference evidence="3 4" key="1">
    <citation type="submission" date="2019-07" db="EMBL/GenBank/DDBJ databases">
        <title>Genomics analysis of Aphanomyces spp. identifies a new class of oomycete effector associated with host adaptation.</title>
        <authorList>
            <person name="Gaulin E."/>
        </authorList>
    </citation>
    <scope>NUCLEOTIDE SEQUENCE [LARGE SCALE GENOMIC DNA]</scope>
    <source>
        <strain evidence="3 4">ATCC 201684</strain>
    </source>
</reference>
<evidence type="ECO:0000256" key="1">
    <source>
        <dbReference type="SAM" id="SignalP"/>
    </source>
</evidence>
<evidence type="ECO:0000259" key="2">
    <source>
        <dbReference type="Pfam" id="PF01966"/>
    </source>
</evidence>
<dbReference type="Gene3D" id="1.10.3210.10">
    <property type="entry name" value="Hypothetical protein af1432"/>
    <property type="match status" value="1"/>
</dbReference>
<feature type="signal peptide" evidence="1">
    <location>
        <begin position="1"/>
        <end position="23"/>
    </location>
</feature>
<proteinExistence type="predicted"/>
<feature type="chain" id="PRO_5026163630" description="HD domain-containing protein" evidence="1">
    <location>
        <begin position="24"/>
        <end position="217"/>
    </location>
</feature>
<dbReference type="InterPro" id="IPR006674">
    <property type="entry name" value="HD_domain"/>
</dbReference>
<dbReference type="SUPFAM" id="SSF109604">
    <property type="entry name" value="HD-domain/PDEase-like"/>
    <property type="match status" value="1"/>
</dbReference>
<dbReference type="AlphaFoldDB" id="A0A6G0WAH3"/>
<organism evidence="3 4">
    <name type="scientific">Aphanomyces euteiches</name>
    <dbReference type="NCBI Taxonomy" id="100861"/>
    <lineage>
        <taxon>Eukaryota</taxon>
        <taxon>Sar</taxon>
        <taxon>Stramenopiles</taxon>
        <taxon>Oomycota</taxon>
        <taxon>Saprolegniomycetes</taxon>
        <taxon>Saprolegniales</taxon>
        <taxon>Verrucalvaceae</taxon>
        <taxon>Aphanomyces</taxon>
    </lineage>
</organism>
<feature type="domain" description="HD" evidence="2">
    <location>
        <begin position="61"/>
        <end position="154"/>
    </location>
</feature>
<keyword evidence="1" id="KW-0732">Signal</keyword>
<protein>
    <recommendedName>
        <fullName evidence="2">HD domain-containing protein</fullName>
    </recommendedName>
</protein>
<comment type="caution">
    <text evidence="3">The sequence shown here is derived from an EMBL/GenBank/DDBJ whole genome shotgun (WGS) entry which is preliminary data.</text>
</comment>
<name>A0A6G0WAH3_9STRA</name>
<evidence type="ECO:0000313" key="3">
    <source>
        <dbReference type="EMBL" id="KAF0724236.1"/>
    </source>
</evidence>
<gene>
    <name evidence="3" type="ORF">Ae201684_017049</name>
</gene>
<keyword evidence="4" id="KW-1185">Reference proteome</keyword>
<dbReference type="Proteomes" id="UP000481153">
    <property type="component" value="Unassembled WGS sequence"/>
</dbReference>
<dbReference type="EMBL" id="VJMJ01000276">
    <property type="protein sequence ID" value="KAF0724236.1"/>
    <property type="molecule type" value="Genomic_DNA"/>
</dbReference>